<gene>
    <name evidence="1" type="ORF">HID58_019544</name>
</gene>
<name>A0ABQ8DDM2_BRANA</name>
<protein>
    <submittedName>
        <fullName evidence="1">Uncharacterized protein</fullName>
    </submittedName>
</protein>
<organism evidence="1 2">
    <name type="scientific">Brassica napus</name>
    <name type="common">Rape</name>
    <dbReference type="NCBI Taxonomy" id="3708"/>
    <lineage>
        <taxon>Eukaryota</taxon>
        <taxon>Viridiplantae</taxon>
        <taxon>Streptophyta</taxon>
        <taxon>Embryophyta</taxon>
        <taxon>Tracheophyta</taxon>
        <taxon>Spermatophyta</taxon>
        <taxon>Magnoliopsida</taxon>
        <taxon>eudicotyledons</taxon>
        <taxon>Gunneridae</taxon>
        <taxon>Pentapetalae</taxon>
        <taxon>rosids</taxon>
        <taxon>malvids</taxon>
        <taxon>Brassicales</taxon>
        <taxon>Brassicaceae</taxon>
        <taxon>Brassiceae</taxon>
        <taxon>Brassica</taxon>
    </lineage>
</organism>
<accession>A0ABQ8DDM2</accession>
<keyword evidence="2" id="KW-1185">Reference proteome</keyword>
<reference evidence="1 2" key="1">
    <citation type="submission" date="2021-05" db="EMBL/GenBank/DDBJ databases">
        <title>Genome Assembly of Synthetic Allotetraploid Brassica napus Reveals Homoeologous Exchanges between Subgenomes.</title>
        <authorList>
            <person name="Davis J.T."/>
        </authorList>
    </citation>
    <scope>NUCLEOTIDE SEQUENCE [LARGE SCALE GENOMIC DNA]</scope>
    <source>
        <strain evidence="2">cv. Da-Ae</strain>
        <tissue evidence="1">Seedling</tissue>
    </source>
</reference>
<dbReference type="Proteomes" id="UP000824890">
    <property type="component" value="Unassembled WGS sequence"/>
</dbReference>
<comment type="caution">
    <text evidence="1">The sequence shown here is derived from an EMBL/GenBank/DDBJ whole genome shotgun (WGS) entry which is preliminary data.</text>
</comment>
<evidence type="ECO:0000313" key="2">
    <source>
        <dbReference type="Proteomes" id="UP000824890"/>
    </source>
</evidence>
<evidence type="ECO:0000313" key="1">
    <source>
        <dbReference type="EMBL" id="KAH0927288.1"/>
    </source>
</evidence>
<dbReference type="EMBL" id="JAGKQM010000005">
    <property type="protein sequence ID" value="KAH0927288.1"/>
    <property type="molecule type" value="Genomic_DNA"/>
</dbReference>
<sequence length="18" mass="2007">MLLAAYASSKEMIYITTT</sequence>
<proteinExistence type="predicted"/>